<evidence type="ECO:0008006" key="4">
    <source>
        <dbReference type="Google" id="ProtNLM"/>
    </source>
</evidence>
<accession>A0A9P7EAV0</accession>
<keyword evidence="1" id="KW-0472">Membrane</keyword>
<evidence type="ECO:0000313" key="3">
    <source>
        <dbReference type="Proteomes" id="UP000807769"/>
    </source>
</evidence>
<dbReference type="EMBL" id="JABBWG010000016">
    <property type="protein sequence ID" value="KAG1816425.1"/>
    <property type="molecule type" value="Genomic_DNA"/>
</dbReference>
<feature type="transmembrane region" description="Helical" evidence="1">
    <location>
        <begin position="84"/>
        <end position="105"/>
    </location>
</feature>
<proteinExistence type="predicted"/>
<dbReference type="AlphaFoldDB" id="A0A9P7EAV0"/>
<keyword evidence="1" id="KW-0812">Transmembrane</keyword>
<dbReference type="OrthoDB" id="3200967at2759"/>
<reference evidence="2" key="1">
    <citation type="journal article" date="2020" name="New Phytol.">
        <title>Comparative genomics reveals dynamic genome evolution in host specialist ectomycorrhizal fungi.</title>
        <authorList>
            <person name="Lofgren L.A."/>
            <person name="Nguyen N.H."/>
            <person name="Vilgalys R."/>
            <person name="Ruytinx J."/>
            <person name="Liao H.L."/>
            <person name="Branco S."/>
            <person name="Kuo A."/>
            <person name="LaButti K."/>
            <person name="Lipzen A."/>
            <person name="Andreopoulos W."/>
            <person name="Pangilinan J."/>
            <person name="Riley R."/>
            <person name="Hundley H."/>
            <person name="Na H."/>
            <person name="Barry K."/>
            <person name="Grigoriev I.V."/>
            <person name="Stajich J.E."/>
            <person name="Kennedy P.G."/>
        </authorList>
    </citation>
    <scope>NUCLEOTIDE SEQUENCE</scope>
    <source>
        <strain evidence="2">MN1</strain>
    </source>
</reference>
<organism evidence="2 3">
    <name type="scientific">Suillus subaureus</name>
    <dbReference type="NCBI Taxonomy" id="48587"/>
    <lineage>
        <taxon>Eukaryota</taxon>
        <taxon>Fungi</taxon>
        <taxon>Dikarya</taxon>
        <taxon>Basidiomycota</taxon>
        <taxon>Agaricomycotina</taxon>
        <taxon>Agaricomycetes</taxon>
        <taxon>Agaricomycetidae</taxon>
        <taxon>Boletales</taxon>
        <taxon>Suillineae</taxon>
        <taxon>Suillaceae</taxon>
        <taxon>Suillus</taxon>
    </lineage>
</organism>
<dbReference type="RefSeq" id="XP_041193098.1">
    <property type="nucleotide sequence ID" value="XM_041329769.1"/>
</dbReference>
<sequence length="154" mass="17795">KKFNQWQCWSNKVIPSLISPYLKYQHESSLLHHRPGLQSGDVQCRASCHRRTLEVTCVFFNYLEVLNIDCCPCTPTPLQLLRLGLFACAPIASLLVVNLCVLELVRTLFVWVTSNMTAWCEVLEVFLTGRGYKLSTKENLHCHFSNTYHWYSVL</sequence>
<keyword evidence="3" id="KW-1185">Reference proteome</keyword>
<protein>
    <recommendedName>
        <fullName evidence="4">CxC1-like cysteine cluster associated with KDZ transposases domain-containing protein</fullName>
    </recommendedName>
</protein>
<comment type="caution">
    <text evidence="2">The sequence shown here is derived from an EMBL/GenBank/DDBJ whole genome shotgun (WGS) entry which is preliminary data.</text>
</comment>
<feature type="non-terminal residue" evidence="2">
    <location>
        <position position="1"/>
    </location>
</feature>
<name>A0A9P7EAV0_9AGAM</name>
<keyword evidence="1" id="KW-1133">Transmembrane helix</keyword>
<feature type="non-terminal residue" evidence="2">
    <location>
        <position position="154"/>
    </location>
</feature>
<dbReference type="GeneID" id="64623786"/>
<dbReference type="Proteomes" id="UP000807769">
    <property type="component" value="Unassembled WGS sequence"/>
</dbReference>
<evidence type="ECO:0000313" key="2">
    <source>
        <dbReference type="EMBL" id="KAG1816425.1"/>
    </source>
</evidence>
<gene>
    <name evidence="2" type="ORF">BJ212DRAFT_1256037</name>
</gene>
<evidence type="ECO:0000256" key="1">
    <source>
        <dbReference type="SAM" id="Phobius"/>
    </source>
</evidence>